<feature type="transmembrane region" description="Helical" evidence="27">
    <location>
        <begin position="6"/>
        <end position="24"/>
    </location>
</feature>
<evidence type="ECO:0000256" key="6">
    <source>
        <dbReference type="ARBA" id="ARBA00014817"/>
    </source>
</evidence>
<evidence type="ECO:0000256" key="25">
    <source>
        <dbReference type="PIRSR" id="PIRSR607754-3"/>
    </source>
</evidence>
<evidence type="ECO:0000256" key="8">
    <source>
        <dbReference type="ARBA" id="ARBA00022679"/>
    </source>
</evidence>
<feature type="binding site" evidence="23">
    <location>
        <position position="167"/>
    </location>
    <ligand>
        <name>substrate</name>
    </ligand>
</feature>
<feature type="compositionally biased region" description="Basic and acidic residues" evidence="26">
    <location>
        <begin position="45"/>
        <end position="87"/>
    </location>
</feature>
<reference evidence="29 30" key="1">
    <citation type="submission" date="2025-04" db="UniProtKB">
        <authorList>
            <consortium name="RefSeq"/>
        </authorList>
    </citation>
    <scope>IDENTIFICATION</scope>
    <source>
        <tissue evidence="29 30">Gonad</tissue>
    </source>
</reference>
<dbReference type="GO" id="GO:0000139">
    <property type="term" value="C:Golgi membrane"/>
    <property type="evidence" value="ECO:0007669"/>
    <property type="project" value="UniProtKB-SubCell"/>
</dbReference>
<evidence type="ECO:0000256" key="23">
    <source>
        <dbReference type="PIRSR" id="PIRSR607754-1"/>
    </source>
</evidence>
<comment type="pathway">
    <text evidence="3">Protein modification; protein glycosylation.</text>
</comment>
<keyword evidence="12 27" id="KW-1133">Transmembrane helix</keyword>
<feature type="compositionally biased region" description="Polar residues" evidence="26">
    <location>
        <begin position="88"/>
        <end position="98"/>
    </location>
</feature>
<dbReference type="GO" id="GO:0005795">
    <property type="term" value="C:Golgi stack"/>
    <property type="evidence" value="ECO:0007669"/>
    <property type="project" value="InterPro"/>
</dbReference>
<keyword evidence="15 25" id="KW-1015">Disulfide bond</keyword>
<evidence type="ECO:0000313" key="30">
    <source>
        <dbReference type="RefSeq" id="XP_019631843.1"/>
    </source>
</evidence>
<dbReference type="InterPro" id="IPR007754">
    <property type="entry name" value="GlcNAc_II"/>
</dbReference>
<evidence type="ECO:0000256" key="7">
    <source>
        <dbReference type="ARBA" id="ARBA00022676"/>
    </source>
</evidence>
<dbReference type="KEGG" id="bbel:109475586"/>
<evidence type="ECO:0000256" key="22">
    <source>
        <dbReference type="ARBA" id="ARBA00093257"/>
    </source>
</evidence>
<keyword evidence="16" id="KW-0325">Glycoprotein</keyword>
<evidence type="ECO:0000256" key="5">
    <source>
        <dbReference type="ARBA" id="ARBA00012613"/>
    </source>
</evidence>
<evidence type="ECO:0000256" key="9">
    <source>
        <dbReference type="ARBA" id="ARBA00022692"/>
    </source>
</evidence>
<feature type="binding site" evidence="24">
    <location>
        <position position="274"/>
    </location>
    <ligand>
        <name>Mn(2+)</name>
        <dbReference type="ChEBI" id="CHEBI:29035"/>
    </ligand>
</feature>
<feature type="binding site" evidence="24">
    <location>
        <position position="387"/>
    </location>
    <ligand>
        <name>Mn(2+)</name>
        <dbReference type="ChEBI" id="CHEBI:29035"/>
    </ligand>
</feature>
<keyword evidence="28" id="KW-1185">Reference proteome</keyword>
<keyword evidence="17 24" id="KW-0464">Manganese</keyword>
<feature type="region of interest" description="Disordered" evidence="26">
    <location>
        <begin position="45"/>
        <end position="98"/>
    </location>
</feature>
<evidence type="ECO:0000256" key="3">
    <source>
        <dbReference type="ARBA" id="ARBA00004922"/>
    </source>
</evidence>
<keyword evidence="9 27" id="KW-0812">Transmembrane</keyword>
<comment type="catalytic activity">
    <reaction evidence="22">
        <text>an N(4)-{beta-D-GlcNAc-(1-&gt;2)-alpha-D-Man-(1-&gt;3)-[alpha-D-Man-(1-&gt;6)]-beta-D-Man-(1-&gt;4)-beta-D-GlcNAc-(1-&gt;4)-beta-D-GlcNAc}-L-asparaginyl-[protein] + UDP-N-acetyl-alpha-D-glucosamine = N(4)-{beta-D-GlcNAc-(1-&gt;2)-alpha-D-Man-(1-&gt;3)-[beta-D-GlcNAc-(1-&gt;2)-alpha-D-Man-(1-&gt;6)]-beta-D-Man-(1-&gt;4)-beta-D-GlcNAc-(1-&gt;4)-beta-D-GlcNAc}-L-asparaginyl-[protein] + UDP + H(+)</text>
        <dbReference type="Rhea" id="RHEA:12941"/>
        <dbReference type="Rhea" id="RHEA-COMP:13526"/>
        <dbReference type="Rhea" id="RHEA-COMP:14369"/>
        <dbReference type="ChEBI" id="CHEBI:15378"/>
        <dbReference type="ChEBI" id="CHEBI:57705"/>
        <dbReference type="ChEBI" id="CHEBI:58223"/>
        <dbReference type="ChEBI" id="CHEBI:60615"/>
        <dbReference type="ChEBI" id="CHEBI:60651"/>
        <dbReference type="EC" id="2.4.1.143"/>
    </reaction>
</comment>
<dbReference type="RefSeq" id="XP_019631842.1">
    <property type="nucleotide sequence ID" value="XM_019776283.1"/>
</dbReference>
<evidence type="ECO:0000256" key="17">
    <source>
        <dbReference type="ARBA" id="ARBA00023211"/>
    </source>
</evidence>
<evidence type="ECO:0000256" key="11">
    <source>
        <dbReference type="ARBA" id="ARBA00022968"/>
    </source>
</evidence>
<dbReference type="GO" id="GO:0009312">
    <property type="term" value="P:oligosaccharide biosynthetic process"/>
    <property type="evidence" value="ECO:0007669"/>
    <property type="project" value="InterPro"/>
</dbReference>
<accession>A0A6P4ZD83</accession>
<feature type="disulfide bond" evidence="25">
    <location>
        <begin position="347"/>
        <end position="370"/>
    </location>
</feature>
<gene>
    <name evidence="29 30 31" type="primary">LOC109475586</name>
</gene>
<dbReference type="Proteomes" id="UP000515135">
    <property type="component" value="Unplaced"/>
</dbReference>
<evidence type="ECO:0000256" key="19">
    <source>
        <dbReference type="ARBA" id="ARBA00031203"/>
    </source>
</evidence>
<feature type="disulfide bond" evidence="25">
    <location>
        <begin position="296"/>
        <end position="299"/>
    </location>
</feature>
<evidence type="ECO:0000256" key="15">
    <source>
        <dbReference type="ARBA" id="ARBA00023157"/>
    </source>
</evidence>
<dbReference type="Gene3D" id="3.90.550.10">
    <property type="entry name" value="Spore Coat Polysaccharide Biosynthesis Protein SpsA, Chain A"/>
    <property type="match status" value="1"/>
</dbReference>
<organism evidence="28 31">
    <name type="scientific">Branchiostoma belcheri</name>
    <name type="common">Amphioxus</name>
    <dbReference type="NCBI Taxonomy" id="7741"/>
    <lineage>
        <taxon>Eukaryota</taxon>
        <taxon>Metazoa</taxon>
        <taxon>Chordata</taxon>
        <taxon>Cephalochordata</taxon>
        <taxon>Leptocardii</taxon>
        <taxon>Amphioxiformes</taxon>
        <taxon>Branchiostomatidae</taxon>
        <taxon>Branchiostoma</taxon>
    </lineage>
</organism>
<evidence type="ECO:0000256" key="4">
    <source>
        <dbReference type="ARBA" id="ARBA00011011"/>
    </source>
</evidence>
<keyword evidence="13" id="KW-0333">Golgi apparatus</keyword>
<dbReference type="RefSeq" id="XP_019631843.1">
    <property type="nucleotide sequence ID" value="XM_019776284.1"/>
</dbReference>
<evidence type="ECO:0000313" key="31">
    <source>
        <dbReference type="RefSeq" id="XP_019631844.1"/>
    </source>
</evidence>
<evidence type="ECO:0000256" key="13">
    <source>
        <dbReference type="ARBA" id="ARBA00023034"/>
    </source>
</evidence>
<evidence type="ECO:0000256" key="21">
    <source>
        <dbReference type="ARBA" id="ARBA00032915"/>
    </source>
</evidence>
<evidence type="ECO:0000256" key="10">
    <source>
        <dbReference type="ARBA" id="ARBA00022723"/>
    </source>
</evidence>
<evidence type="ECO:0000256" key="2">
    <source>
        <dbReference type="ARBA" id="ARBA00004323"/>
    </source>
</evidence>
<sequence>MRPSRVFKLIIVASLLVAAFFYIVKVTNKDEKVRTRDDEEDKGIDFAEEHKDFAEERNDIKSVIKKEDGEKKPEEDSSPQEEAHQQNEKSVNLSDRNPSSVQEMRSIINDVNFNQEVHNLDKFPKRPEEGIIIVVQVHNRPEYLEQLVKSLGAAKSIEKALLIISHDYFSKEINKIVESIDFCQVMQIFFPFASQFYPDEFPGQDPNDCPRDIPRDKALEIECTNAAYPDMYGHYREAPFTMTKHHWWWKAHRVFEGLKATRDHKGLVLFLEEDHIVSQDFYPTLELMAKLQQGECPECDIISMGLYDRPSNYQSVGDMVDVITWQSSKHNMGMAYTRDTWAKIRSCSKEFCTFDDYNWDWTLQHVSGRCLPSTLTTMVILGPRVFHIGTCGMHHSNKDAKCEVEKEVGYVEDLLRRNKPYLDPSGLYIKQRFDKSAVIKTMKPNGGWADPRDHRLCMSYAKMQMVGQNDT</sequence>
<dbReference type="OrthoDB" id="6019616at2759"/>
<dbReference type="Pfam" id="PF05060">
    <property type="entry name" value="MGAT2"/>
    <property type="match status" value="1"/>
</dbReference>
<proteinExistence type="inferred from homology"/>
<protein>
    <recommendedName>
        <fullName evidence="6">Alpha-1,6-mannosyl-glycoprotein 2-beta-N-acetylglucosaminyltransferase</fullName>
        <ecNumber evidence="5">2.4.1.143</ecNumber>
    </recommendedName>
    <alternativeName>
        <fullName evidence="21">Beta-1,2-N-acetylglucosaminyltransferase II</fullName>
    </alternativeName>
    <alternativeName>
        <fullName evidence="20">GlcNAc-T II</fullName>
    </alternativeName>
    <alternativeName>
        <fullName evidence="19">Mannoside acetylglucosaminyltransferase 2</fullName>
    </alternativeName>
    <alternativeName>
        <fullName evidence="18">N-glycosyl-oligosaccharide-glycoprotein N-acetylglucosaminyltransferase II</fullName>
    </alternativeName>
</protein>
<feature type="disulfide bond" evidence="25">
    <location>
        <begin position="391"/>
        <end position="402"/>
    </location>
</feature>
<evidence type="ECO:0000256" key="26">
    <source>
        <dbReference type="SAM" id="MobiDB-lite"/>
    </source>
</evidence>
<evidence type="ECO:0000256" key="1">
    <source>
        <dbReference type="ARBA" id="ARBA00001936"/>
    </source>
</evidence>
<dbReference type="GO" id="GO:0006487">
    <property type="term" value="P:protein N-linked glycosylation"/>
    <property type="evidence" value="ECO:0007669"/>
    <property type="project" value="TreeGrafter"/>
</dbReference>
<feature type="disulfide bond" evidence="25">
    <location>
        <begin position="352"/>
        <end position="457"/>
    </location>
</feature>
<dbReference type="GO" id="GO:0008455">
    <property type="term" value="F:alpha-1,6-mannosylglycoprotein 2-beta-N-acetylglucosaminyltransferase activity"/>
    <property type="evidence" value="ECO:0007669"/>
    <property type="project" value="UniProtKB-EC"/>
</dbReference>
<evidence type="ECO:0000256" key="20">
    <source>
        <dbReference type="ARBA" id="ARBA00032552"/>
    </source>
</evidence>
<dbReference type="EC" id="2.4.1.143" evidence="5"/>
<evidence type="ECO:0000313" key="29">
    <source>
        <dbReference type="RefSeq" id="XP_019631842.1"/>
    </source>
</evidence>
<evidence type="ECO:0000256" key="27">
    <source>
        <dbReference type="SAM" id="Phobius"/>
    </source>
</evidence>
<feature type="binding site" evidence="23">
    <location>
        <begin position="136"/>
        <end position="140"/>
    </location>
    <ligand>
        <name>substrate</name>
    </ligand>
</feature>
<dbReference type="UniPathway" id="UPA00378"/>
<dbReference type="AlphaFoldDB" id="A0A6P4ZD83"/>
<keyword evidence="14 27" id="KW-0472">Membrane</keyword>
<comment type="similarity">
    <text evidence="4">Belongs to the glycosyltransferase 16 (GT16) protein family.</text>
</comment>
<dbReference type="InterPro" id="IPR029044">
    <property type="entry name" value="Nucleotide-diphossugar_trans"/>
</dbReference>
<name>A0A6P4ZD83_BRABE</name>
<comment type="cofactor">
    <cofactor evidence="1 24">
        <name>Mn(2+)</name>
        <dbReference type="ChEBI" id="CHEBI:29035"/>
    </cofactor>
</comment>
<dbReference type="PANTHER" id="PTHR12871">
    <property type="entry name" value="BETA-1,2-N-ACETYLGLUCOSAMINYLTRANSFERASE II"/>
    <property type="match status" value="1"/>
</dbReference>
<dbReference type="GeneID" id="109475586"/>
<dbReference type="PANTHER" id="PTHR12871:SF0">
    <property type="entry name" value="ALPHA-1,6-MANNOSYL-GLYCOPROTEIN 2-BETA-N-ACETYLGLUCOSAMINYLTRANSFERASE"/>
    <property type="match status" value="1"/>
</dbReference>
<dbReference type="GO" id="GO:0046872">
    <property type="term" value="F:metal ion binding"/>
    <property type="evidence" value="ECO:0007669"/>
    <property type="project" value="UniProtKB-KW"/>
</dbReference>
<evidence type="ECO:0000256" key="18">
    <source>
        <dbReference type="ARBA" id="ARBA00029663"/>
    </source>
</evidence>
<evidence type="ECO:0000256" key="12">
    <source>
        <dbReference type="ARBA" id="ARBA00022989"/>
    </source>
</evidence>
<evidence type="ECO:0000256" key="24">
    <source>
        <dbReference type="PIRSR" id="PIRSR607754-2"/>
    </source>
</evidence>
<evidence type="ECO:0000313" key="28">
    <source>
        <dbReference type="Proteomes" id="UP000515135"/>
    </source>
</evidence>
<feature type="disulfide bond" evidence="25">
    <location>
        <begin position="209"/>
        <end position="223"/>
    </location>
</feature>
<keyword evidence="8" id="KW-0808">Transferase</keyword>
<keyword evidence="11" id="KW-0735">Signal-anchor</keyword>
<evidence type="ECO:0000256" key="16">
    <source>
        <dbReference type="ARBA" id="ARBA00023180"/>
    </source>
</evidence>
<dbReference type="SUPFAM" id="SSF53448">
    <property type="entry name" value="Nucleotide-diphospho-sugar transferases"/>
    <property type="match status" value="1"/>
</dbReference>
<evidence type="ECO:0000256" key="14">
    <source>
        <dbReference type="ARBA" id="ARBA00023136"/>
    </source>
</evidence>
<keyword evidence="7" id="KW-0328">Glycosyltransferase</keyword>
<keyword evidence="10 24" id="KW-0479">Metal-binding</keyword>
<dbReference type="RefSeq" id="XP_019631844.1">
    <property type="nucleotide sequence ID" value="XM_019776285.1"/>
</dbReference>
<comment type="subcellular location">
    <subcellularLocation>
        <location evidence="2">Golgi apparatus membrane</location>
        <topology evidence="2">Single-pass type II membrane protein</topology>
    </subcellularLocation>
</comment>